<dbReference type="EMBL" id="VHSH01000001">
    <property type="protein sequence ID" value="TQV83503.1"/>
    <property type="molecule type" value="Genomic_DNA"/>
</dbReference>
<accession>A0A545U276</accession>
<reference evidence="1 2" key="1">
    <citation type="submission" date="2019-06" db="EMBL/GenBank/DDBJ databases">
        <title>Whole genome sequence for Rhodospirillaceae sp. R148.</title>
        <authorList>
            <person name="Wang G."/>
        </authorList>
    </citation>
    <scope>NUCLEOTIDE SEQUENCE [LARGE SCALE GENOMIC DNA]</scope>
    <source>
        <strain evidence="1 2">R148</strain>
    </source>
</reference>
<organism evidence="1 2">
    <name type="scientific">Denitrobaculum tricleocarpae</name>
    <dbReference type="NCBI Taxonomy" id="2591009"/>
    <lineage>
        <taxon>Bacteria</taxon>
        <taxon>Pseudomonadati</taxon>
        <taxon>Pseudomonadota</taxon>
        <taxon>Alphaproteobacteria</taxon>
        <taxon>Rhodospirillales</taxon>
        <taxon>Rhodospirillaceae</taxon>
        <taxon>Denitrobaculum</taxon>
    </lineage>
</organism>
<name>A0A545U276_9PROT</name>
<proteinExistence type="predicted"/>
<dbReference type="RefSeq" id="WP_142894740.1">
    <property type="nucleotide sequence ID" value="NZ_ML660052.1"/>
</dbReference>
<dbReference type="Proteomes" id="UP000315252">
    <property type="component" value="Unassembled WGS sequence"/>
</dbReference>
<evidence type="ECO:0000313" key="1">
    <source>
        <dbReference type="EMBL" id="TQV83503.1"/>
    </source>
</evidence>
<evidence type="ECO:0000313" key="2">
    <source>
        <dbReference type="Proteomes" id="UP000315252"/>
    </source>
</evidence>
<gene>
    <name evidence="1" type="ORF">FKG95_02625</name>
</gene>
<sequence>MKYLVVVIGLAVVAAGATFLRYESFDPCDWIEADMLKSSDLPLLVVQSRISAYFLLDGIVSPDFGECLLGWWEFRLDGIPEE</sequence>
<keyword evidence="2" id="KW-1185">Reference proteome</keyword>
<dbReference type="AlphaFoldDB" id="A0A545U276"/>
<comment type="caution">
    <text evidence="1">The sequence shown here is derived from an EMBL/GenBank/DDBJ whole genome shotgun (WGS) entry which is preliminary data.</text>
</comment>
<protein>
    <submittedName>
        <fullName evidence="1">Uncharacterized protein</fullName>
    </submittedName>
</protein>